<dbReference type="EC" id="3.5.1.1" evidence="4"/>
<evidence type="ECO:0000256" key="13">
    <source>
        <dbReference type="PROSITE-ProRule" id="PRU10099"/>
    </source>
</evidence>
<dbReference type="GO" id="GO:0009066">
    <property type="term" value="P:aspartate family amino acid metabolic process"/>
    <property type="evidence" value="ECO:0007669"/>
    <property type="project" value="UniProtKB-ARBA"/>
</dbReference>
<organism evidence="17 18">
    <name type="scientific">Samsonia erythrinae</name>
    <dbReference type="NCBI Taxonomy" id="160434"/>
    <lineage>
        <taxon>Bacteria</taxon>
        <taxon>Pseudomonadati</taxon>
        <taxon>Pseudomonadota</taxon>
        <taxon>Gammaproteobacteria</taxon>
        <taxon>Enterobacterales</taxon>
        <taxon>Pectobacteriaceae</taxon>
        <taxon>Samsonia</taxon>
    </lineage>
</organism>
<reference evidence="17 18" key="1">
    <citation type="submission" date="2019-03" db="EMBL/GenBank/DDBJ databases">
        <title>Genomic Encyclopedia of Type Strains, Phase IV (KMG-IV): sequencing the most valuable type-strain genomes for metagenomic binning, comparative biology and taxonomic classification.</title>
        <authorList>
            <person name="Goeker M."/>
        </authorList>
    </citation>
    <scope>NUCLEOTIDE SEQUENCE [LARGE SCALE GENOMIC DNA]</scope>
    <source>
        <strain evidence="17 18">DSM 16730</strain>
    </source>
</reference>
<evidence type="ECO:0000256" key="7">
    <source>
        <dbReference type="ARBA" id="ARBA00049366"/>
    </source>
</evidence>
<dbReference type="InterPro" id="IPR027475">
    <property type="entry name" value="Asparaginase/glutaminase_AS2"/>
</dbReference>
<name>A0A4R3VJV4_9GAMM</name>
<dbReference type="InterPro" id="IPR006034">
    <property type="entry name" value="Asparaginase/glutaminase-like"/>
</dbReference>
<dbReference type="PANTHER" id="PTHR11707:SF28">
    <property type="entry name" value="60 KDA LYSOPHOSPHOLIPASE"/>
    <property type="match status" value="1"/>
</dbReference>
<evidence type="ECO:0000256" key="5">
    <source>
        <dbReference type="ARBA" id="ARBA00022490"/>
    </source>
</evidence>
<feature type="binding site" evidence="12">
    <location>
        <position position="89"/>
    </location>
    <ligand>
        <name>substrate</name>
    </ligand>
</feature>
<dbReference type="NCBIfam" id="TIGR00519">
    <property type="entry name" value="asnASE_I"/>
    <property type="match status" value="1"/>
</dbReference>
<evidence type="ECO:0000256" key="4">
    <source>
        <dbReference type="ARBA" id="ARBA00012920"/>
    </source>
</evidence>
<evidence type="ECO:0000259" key="15">
    <source>
        <dbReference type="Pfam" id="PF00710"/>
    </source>
</evidence>
<dbReference type="PROSITE" id="PS00917">
    <property type="entry name" value="ASN_GLN_ASE_2"/>
    <property type="match status" value="1"/>
</dbReference>
<dbReference type="GO" id="GO:0005829">
    <property type="term" value="C:cytosol"/>
    <property type="evidence" value="ECO:0007669"/>
    <property type="project" value="TreeGrafter"/>
</dbReference>
<dbReference type="PIRSF" id="PIRSF001220">
    <property type="entry name" value="L-ASNase_gatD"/>
    <property type="match status" value="1"/>
</dbReference>
<feature type="domain" description="Asparaginase/glutaminase C-terminal" evidence="16">
    <location>
        <begin position="242"/>
        <end position="356"/>
    </location>
</feature>
<dbReference type="SMART" id="SM00870">
    <property type="entry name" value="Asparaginase"/>
    <property type="match status" value="1"/>
</dbReference>
<dbReference type="AlphaFoldDB" id="A0A4R3VJV4"/>
<feature type="active site" description="O-isoaspartyl threonine intermediate" evidence="11">
    <location>
        <position position="43"/>
    </location>
</feature>
<dbReference type="FunFam" id="3.40.50.1170:FF:000002">
    <property type="entry name" value="L-asparaginase 1"/>
    <property type="match status" value="1"/>
</dbReference>
<dbReference type="InterPro" id="IPR040919">
    <property type="entry name" value="Asparaginase_C"/>
</dbReference>
<evidence type="ECO:0000256" key="1">
    <source>
        <dbReference type="ARBA" id="ARBA00004496"/>
    </source>
</evidence>
<dbReference type="NCBIfam" id="NF006998">
    <property type="entry name" value="PRK09461.1"/>
    <property type="match status" value="1"/>
</dbReference>
<accession>A0A4R3VJV4</accession>
<dbReference type="PROSITE" id="PS00144">
    <property type="entry name" value="ASN_GLN_ASE_1"/>
    <property type="match status" value="1"/>
</dbReference>
<dbReference type="InterPro" id="IPR006033">
    <property type="entry name" value="AsnA_fam"/>
</dbReference>
<dbReference type="PRINTS" id="PR00139">
    <property type="entry name" value="ASNGLNASE"/>
</dbReference>
<dbReference type="EMBL" id="SMBY01000004">
    <property type="protein sequence ID" value="TCV06193.1"/>
    <property type="molecule type" value="Genomic_DNA"/>
</dbReference>
<dbReference type="InterPro" id="IPR020827">
    <property type="entry name" value="Asparaginase/glutaminase_AS1"/>
</dbReference>
<dbReference type="Gene3D" id="3.40.50.40">
    <property type="match status" value="1"/>
</dbReference>
<dbReference type="FunFam" id="3.40.50.40:FF:000001">
    <property type="entry name" value="L-asparaginase 1"/>
    <property type="match status" value="1"/>
</dbReference>
<evidence type="ECO:0000256" key="3">
    <source>
        <dbReference type="ARBA" id="ARBA00011881"/>
    </source>
</evidence>
<dbReference type="Gene3D" id="3.40.50.1170">
    <property type="entry name" value="L-asparaginase, N-terminal domain"/>
    <property type="match status" value="1"/>
</dbReference>
<dbReference type="InterPro" id="IPR027473">
    <property type="entry name" value="L-asparaginase_C"/>
</dbReference>
<protein>
    <recommendedName>
        <fullName evidence="8">L-asparaginase 1</fullName>
        <ecNumber evidence="4">3.5.1.1</ecNumber>
    </recommendedName>
    <alternativeName>
        <fullName evidence="9">L-asparaginase I</fullName>
    </alternativeName>
    <alternativeName>
        <fullName evidence="10">L-asparagine amidohydrolase I</fullName>
    </alternativeName>
</protein>
<dbReference type="InterPro" id="IPR041725">
    <property type="entry name" value="L-asparaginase_I"/>
</dbReference>
<keyword evidence="5" id="KW-0963">Cytoplasm</keyword>
<keyword evidence="6" id="KW-0378">Hydrolase</keyword>
<feature type="active site" evidence="14">
    <location>
        <position position="120"/>
    </location>
</feature>
<dbReference type="Proteomes" id="UP000295433">
    <property type="component" value="Unassembled WGS sequence"/>
</dbReference>
<gene>
    <name evidence="17" type="ORF">EDC54_10495</name>
</gene>
<comment type="catalytic activity">
    <reaction evidence="7">
        <text>L-asparagine + H2O = L-aspartate + NH4(+)</text>
        <dbReference type="Rhea" id="RHEA:21016"/>
        <dbReference type="ChEBI" id="CHEBI:15377"/>
        <dbReference type="ChEBI" id="CHEBI:28938"/>
        <dbReference type="ChEBI" id="CHEBI:29991"/>
        <dbReference type="ChEBI" id="CHEBI:58048"/>
        <dbReference type="EC" id="3.5.1.1"/>
    </reaction>
</comment>
<dbReference type="Pfam" id="PF00710">
    <property type="entry name" value="Asparaginase"/>
    <property type="match status" value="1"/>
</dbReference>
<dbReference type="SUPFAM" id="SSF53774">
    <property type="entry name" value="Glutaminase/Asparaginase"/>
    <property type="match status" value="1"/>
</dbReference>
<comment type="caution">
    <text evidence="17">The sequence shown here is derived from an EMBL/GenBank/DDBJ whole genome shotgun (WGS) entry which is preliminary data.</text>
</comment>
<proteinExistence type="inferred from homology"/>
<evidence type="ECO:0000259" key="16">
    <source>
        <dbReference type="Pfam" id="PF17763"/>
    </source>
</evidence>
<evidence type="ECO:0000256" key="11">
    <source>
        <dbReference type="PIRSR" id="PIRSR001220-1"/>
    </source>
</evidence>
<dbReference type="SFLD" id="SFLDS00057">
    <property type="entry name" value="Glutaminase/Asparaginase"/>
    <property type="match status" value="1"/>
</dbReference>
<dbReference type="Pfam" id="PF17763">
    <property type="entry name" value="Asparaginase_C"/>
    <property type="match status" value="1"/>
</dbReference>
<comment type="subunit">
    <text evidence="3">Homotetramer.</text>
</comment>
<comment type="subcellular location">
    <subcellularLocation>
        <location evidence="1">Cytoplasm</location>
    </subcellularLocation>
</comment>
<sequence length="368" mass="40209">MKSSANGQHTCNLTHNEYIIHVLMLTHTIMRKKSIYVAYTGGTIGMQRSTHGYVPVSGHLQEQLAQMPEFHRDEMPAFTLHEYTPLIDSSDMTPADWQYIADDIQQHYDDYDGFVILHGTDTMAFTASALSFMLENLAKPVIVTGSQIPLAELRSDGQTNLLNALYVAANYPINEVTLFFNNKLLRGNRTTKAHADGFDAFASPNFPPLLEAGIHIRRLAPSVGCTHCPPLQVHHITPQPIGVVTLYPGISADVIGNFLRQPVKALILRSYGVGNAPQSPGLLNELREACARGTVVVNLTQCISGRVNMGGYATGNALAQAGVVSGFDMTVEAALTKLHYLLSQPALVADEIRGLMQQNLRGELSDKD</sequence>
<dbReference type="InterPro" id="IPR027474">
    <property type="entry name" value="L-asparaginase_N"/>
</dbReference>
<feature type="active site" evidence="13">
    <location>
        <position position="43"/>
    </location>
</feature>
<evidence type="ECO:0000256" key="10">
    <source>
        <dbReference type="ARBA" id="ARBA00080176"/>
    </source>
</evidence>
<comment type="similarity">
    <text evidence="2">Belongs to the asparaginase 1 family.</text>
</comment>
<evidence type="ECO:0000313" key="18">
    <source>
        <dbReference type="Proteomes" id="UP000295433"/>
    </source>
</evidence>
<feature type="domain" description="L-asparaginase N-terminal" evidence="15">
    <location>
        <begin position="35"/>
        <end position="216"/>
    </location>
</feature>
<feature type="binding site" evidence="12">
    <location>
        <begin position="120"/>
        <end position="121"/>
    </location>
    <ligand>
        <name>substrate</name>
    </ligand>
</feature>
<evidence type="ECO:0000256" key="8">
    <source>
        <dbReference type="ARBA" id="ARBA00067587"/>
    </source>
</evidence>
<dbReference type="PIRSF" id="PIRSF500176">
    <property type="entry name" value="L_ASNase"/>
    <property type="match status" value="1"/>
</dbReference>
<dbReference type="PANTHER" id="PTHR11707">
    <property type="entry name" value="L-ASPARAGINASE"/>
    <property type="match status" value="1"/>
</dbReference>
<dbReference type="InterPro" id="IPR037152">
    <property type="entry name" value="L-asparaginase_N_sf"/>
</dbReference>
<evidence type="ECO:0000256" key="14">
    <source>
        <dbReference type="PROSITE-ProRule" id="PRU10100"/>
    </source>
</evidence>
<dbReference type="PROSITE" id="PS51732">
    <property type="entry name" value="ASN_GLN_ASE_3"/>
    <property type="match status" value="1"/>
</dbReference>
<dbReference type="CDD" id="cd08963">
    <property type="entry name" value="L-asparaginase_I"/>
    <property type="match status" value="1"/>
</dbReference>
<keyword evidence="18" id="KW-1185">Reference proteome</keyword>
<evidence type="ECO:0000313" key="17">
    <source>
        <dbReference type="EMBL" id="TCV06193.1"/>
    </source>
</evidence>
<evidence type="ECO:0000256" key="12">
    <source>
        <dbReference type="PIRSR" id="PIRSR001220-2"/>
    </source>
</evidence>
<dbReference type="GO" id="GO:0004067">
    <property type="term" value="F:asparaginase activity"/>
    <property type="evidence" value="ECO:0007669"/>
    <property type="project" value="UniProtKB-UniRule"/>
</dbReference>
<dbReference type="InterPro" id="IPR036152">
    <property type="entry name" value="Asp/glu_Ase-like_sf"/>
</dbReference>
<evidence type="ECO:0000256" key="2">
    <source>
        <dbReference type="ARBA" id="ARBA00010518"/>
    </source>
</evidence>
<evidence type="ECO:0000256" key="9">
    <source>
        <dbReference type="ARBA" id="ARBA00079761"/>
    </source>
</evidence>
<evidence type="ECO:0000256" key="6">
    <source>
        <dbReference type="ARBA" id="ARBA00022801"/>
    </source>
</evidence>